<dbReference type="Proteomes" id="UP001189303">
    <property type="component" value="Unassembled WGS sequence"/>
</dbReference>
<evidence type="ECO:0000256" key="1">
    <source>
        <dbReference type="ARBA" id="ARBA00023172"/>
    </source>
</evidence>
<name>A0A2P4RAI9_RALPI</name>
<dbReference type="GO" id="GO:0015074">
    <property type="term" value="P:DNA integration"/>
    <property type="evidence" value="ECO:0007669"/>
    <property type="project" value="InterPro"/>
</dbReference>
<gene>
    <name evidence="5" type="ORF">DEE74_20580</name>
    <name evidence="4" type="ORF">R38712_03129</name>
</gene>
<evidence type="ECO:0000259" key="3">
    <source>
        <dbReference type="Pfam" id="PF12835"/>
    </source>
</evidence>
<dbReference type="Gene3D" id="1.10.443.10">
    <property type="entry name" value="Intergrase catalytic core"/>
    <property type="match status" value="1"/>
</dbReference>
<dbReference type="Gene3D" id="1.10.10.60">
    <property type="entry name" value="Homeodomain-like"/>
    <property type="match status" value="1"/>
</dbReference>
<keyword evidence="1" id="KW-0233">DNA recombination</keyword>
<dbReference type="GO" id="GO:0006310">
    <property type="term" value="P:DNA recombination"/>
    <property type="evidence" value="ECO:0007669"/>
    <property type="project" value="UniProtKB-KW"/>
</dbReference>
<proteinExistence type="predicted"/>
<sequence>MQTRINLKPILANYSLPERFKSEFAVLAGENLHKPHSQTRVSGRALSSISQKQRAQMLLSLAVELREGGFTIMSPYNLAEKHLRWLVQRWVTERNLAVGSVELRLSHLRALCSWMGKTNMVGGIDDYVERPAGYTRSYAAETDRSWDGNNIDALAKIEEIAQTDAHVAIQLKLEAAFGLRAKESWRLRPARDLLPSGYLHVQDGTKGGRPRQVLIEFDWQYDLLAEAAELAACTNPERGSLIPATYTQVQWRRRFYTVLEKHAVTKRGDGVTAHGLRHQFLQQMYQRLTGEQAAIKGGARVLDREAHKDAMTRVVEAAGHSRKEKANAYLSTHSAIAARSRPVVTREMAVAAVAAANGVKLKAAEALGISRPALYRLLAKPAEAGTAAGHRHFTG</sequence>
<dbReference type="EMBL" id="QGBI01000023">
    <property type="protein sequence ID" value="MBX3892266.1"/>
    <property type="molecule type" value="Genomic_DNA"/>
</dbReference>
<dbReference type="Pfam" id="PF02954">
    <property type="entry name" value="HTH_8"/>
    <property type="match status" value="1"/>
</dbReference>
<evidence type="ECO:0000259" key="2">
    <source>
        <dbReference type="Pfam" id="PF02954"/>
    </source>
</evidence>
<feature type="domain" description="DNA binding HTH" evidence="2">
    <location>
        <begin position="350"/>
        <end position="378"/>
    </location>
</feature>
<dbReference type="InterPro" id="IPR002197">
    <property type="entry name" value="HTH_Fis"/>
</dbReference>
<evidence type="ECO:0000313" key="6">
    <source>
        <dbReference type="Proteomes" id="UP001189303"/>
    </source>
</evidence>
<dbReference type="EMBL" id="CATWFT010000009">
    <property type="protein sequence ID" value="CAJ0726676.1"/>
    <property type="molecule type" value="Genomic_DNA"/>
</dbReference>
<organism evidence="5 7">
    <name type="scientific">Ralstonia pickettii</name>
    <name type="common">Burkholderia pickettii</name>
    <dbReference type="NCBI Taxonomy" id="329"/>
    <lineage>
        <taxon>Bacteria</taxon>
        <taxon>Pseudomonadati</taxon>
        <taxon>Pseudomonadota</taxon>
        <taxon>Betaproteobacteria</taxon>
        <taxon>Burkholderiales</taxon>
        <taxon>Burkholderiaceae</taxon>
        <taxon>Ralstonia</taxon>
    </lineage>
</organism>
<protein>
    <submittedName>
        <fullName evidence="5">Integrase domain-containing protein</fullName>
    </submittedName>
</protein>
<reference evidence="4 6" key="2">
    <citation type="submission" date="2023-07" db="EMBL/GenBank/DDBJ databases">
        <authorList>
            <person name="Peeters C."/>
        </authorList>
    </citation>
    <scope>NUCLEOTIDE SEQUENCE [LARGE SCALE GENOMIC DNA]</scope>
    <source>
        <strain evidence="4 6">R-38712</strain>
    </source>
</reference>
<dbReference type="OMA" id="HGLRHEY"/>
<dbReference type="RefSeq" id="WP_012435657.1">
    <property type="nucleotide sequence ID" value="NZ_CATWFT010000009.1"/>
</dbReference>
<feature type="domain" description="Integrase catalytic" evidence="3">
    <location>
        <begin position="156"/>
        <end position="282"/>
    </location>
</feature>
<dbReference type="GO" id="GO:0043565">
    <property type="term" value="F:sequence-specific DNA binding"/>
    <property type="evidence" value="ECO:0007669"/>
    <property type="project" value="InterPro"/>
</dbReference>
<dbReference type="InterPro" id="IPR011010">
    <property type="entry name" value="DNA_brk_join_enz"/>
</dbReference>
<dbReference type="InterPro" id="IPR024456">
    <property type="entry name" value="Integrase_catalytic_putative"/>
</dbReference>
<dbReference type="SUPFAM" id="SSF56349">
    <property type="entry name" value="DNA breaking-rejoining enzymes"/>
    <property type="match status" value="1"/>
</dbReference>
<accession>A0A2P4RAI9</accession>
<reference evidence="5" key="1">
    <citation type="submission" date="2018-06" db="EMBL/GenBank/DDBJ databases">
        <authorList>
            <person name="O'Rourke A."/>
        </authorList>
    </citation>
    <scope>NUCLEOTIDE SEQUENCE</scope>
    <source>
        <strain evidence="5">132550021-3</strain>
    </source>
</reference>
<dbReference type="Proteomes" id="UP001199322">
    <property type="component" value="Unassembled WGS sequence"/>
</dbReference>
<evidence type="ECO:0000313" key="5">
    <source>
        <dbReference type="EMBL" id="MBX3892266.1"/>
    </source>
</evidence>
<keyword evidence="6" id="KW-1185">Reference proteome</keyword>
<dbReference type="InterPro" id="IPR013762">
    <property type="entry name" value="Integrase-like_cat_sf"/>
</dbReference>
<dbReference type="AlphaFoldDB" id="A0A2P4RAI9"/>
<dbReference type="Pfam" id="PF12835">
    <property type="entry name" value="Integrase_1"/>
    <property type="match status" value="1"/>
</dbReference>
<evidence type="ECO:0000313" key="7">
    <source>
        <dbReference type="Proteomes" id="UP001199322"/>
    </source>
</evidence>
<evidence type="ECO:0000313" key="4">
    <source>
        <dbReference type="EMBL" id="CAJ0726676.1"/>
    </source>
</evidence>
<comment type="caution">
    <text evidence="5">The sequence shown here is derived from an EMBL/GenBank/DDBJ whole genome shotgun (WGS) entry which is preliminary data.</text>
</comment>